<dbReference type="Gene3D" id="3.40.50.300">
    <property type="entry name" value="P-loop containing nucleotide triphosphate hydrolases"/>
    <property type="match status" value="2"/>
</dbReference>
<dbReference type="Pfam" id="PF00004">
    <property type="entry name" value="AAA"/>
    <property type="match status" value="1"/>
</dbReference>
<dbReference type="InterPro" id="IPR027417">
    <property type="entry name" value="P-loop_NTPase"/>
</dbReference>
<proteinExistence type="predicted"/>
<dbReference type="Proteomes" id="UP001195914">
    <property type="component" value="Unassembled WGS sequence"/>
</dbReference>
<comment type="caution">
    <text evidence="2">The sequence shown here is derived from an EMBL/GenBank/DDBJ whole genome shotgun (WGS) entry which is preliminary data.</text>
</comment>
<reference evidence="2" key="1">
    <citation type="journal article" date="2014" name="Nucleic Acids Res.">
        <title>The evolutionary dynamics of variant antigen genes in Babesia reveal a history of genomic innovation underlying host-parasite interaction.</title>
        <authorList>
            <person name="Jackson A.P."/>
            <person name="Otto T.D."/>
            <person name="Darby A."/>
            <person name="Ramaprasad A."/>
            <person name="Xia D."/>
            <person name="Echaide I.E."/>
            <person name="Farber M."/>
            <person name="Gahlot S."/>
            <person name="Gamble J."/>
            <person name="Gupta D."/>
            <person name="Gupta Y."/>
            <person name="Jackson L."/>
            <person name="Malandrin L."/>
            <person name="Malas T.B."/>
            <person name="Moussa E."/>
            <person name="Nair M."/>
            <person name="Reid A.J."/>
            <person name="Sanders M."/>
            <person name="Sharma J."/>
            <person name="Tracey A."/>
            <person name="Quail M.A."/>
            <person name="Weir W."/>
            <person name="Wastling J.M."/>
            <person name="Hall N."/>
            <person name="Willadsen P."/>
            <person name="Lingelbach K."/>
            <person name="Shiels B."/>
            <person name="Tait A."/>
            <person name="Berriman M."/>
            <person name="Allred D.R."/>
            <person name="Pain A."/>
        </authorList>
    </citation>
    <scope>NUCLEOTIDE SEQUENCE</scope>
    <source>
        <strain evidence="2">1802A</strain>
    </source>
</reference>
<keyword evidence="3" id="KW-1185">Reference proteome</keyword>
<dbReference type="SMART" id="SM00382">
    <property type="entry name" value="AAA"/>
    <property type="match status" value="1"/>
</dbReference>
<dbReference type="CDD" id="cd00882">
    <property type="entry name" value="Ras_like_GTPase"/>
    <property type="match status" value="1"/>
</dbReference>
<protein>
    <recommendedName>
        <fullName evidence="1">AAA+ ATPase domain-containing protein</fullName>
    </recommendedName>
</protein>
<accession>A0AAD9LJW1</accession>
<sequence length="482" mass="54209">MGTFIALEGAEDSFKDDLLKAAAAAGQPCAFISLRTLRKLPPEVNTGQYILSKVAELIGKLSNGRTALLVLDNFDVWAPVKPIKDSLEVDDRAECSSFASESVVQREATRGNDQINTSPWRELEGSIATEKSIEEKFAKTKLSWIYRLLYFLRYSIAYRLEDDGCRLFCLGFYANANSTRPFFGDIFHHTYESLDVLQNEQFLELGLKLSKRVVSQQEGSKTLTDINRYLDTAYSKEKSCTVHLNPLYQEIKVATTYDTLQLQIPFDVKCSKITLSRLTLICGEQGSGKSTLLNAIIKAWLQGSQTYIVSSSNFESREEVIPSHDTSGQTEGNNTQVGALVKGSMEGQCTTVGDIHNLKTEEVRRKRSVYKLEFYNILSQYVGCGESFIRRTFQKARNNKPALVAIDDVELLFQEDRPHSEQRQGFDTLARTLTNELHTLDEEEGVIFVASTSGHVTPKQLPTPLTSIPNTTIFLRRHIQPR</sequence>
<evidence type="ECO:0000313" key="3">
    <source>
        <dbReference type="Proteomes" id="UP001195914"/>
    </source>
</evidence>
<gene>
    <name evidence="2" type="ORF">X943_000267</name>
</gene>
<dbReference type="PANTHER" id="PTHR23077">
    <property type="entry name" value="AAA-FAMILY ATPASE"/>
    <property type="match status" value="1"/>
</dbReference>
<dbReference type="GO" id="GO:0005524">
    <property type="term" value="F:ATP binding"/>
    <property type="evidence" value="ECO:0007669"/>
    <property type="project" value="InterPro"/>
</dbReference>
<dbReference type="InterPro" id="IPR050168">
    <property type="entry name" value="AAA_ATPase_domain"/>
</dbReference>
<dbReference type="InterPro" id="IPR003959">
    <property type="entry name" value="ATPase_AAA_core"/>
</dbReference>
<dbReference type="SUPFAM" id="SSF52540">
    <property type="entry name" value="P-loop containing nucleoside triphosphate hydrolases"/>
    <property type="match status" value="1"/>
</dbReference>
<name>A0AAD9LJW1_BABDI</name>
<feature type="domain" description="AAA+ ATPase" evidence="1">
    <location>
        <begin position="275"/>
        <end position="480"/>
    </location>
</feature>
<dbReference type="EMBL" id="JAHBMH010000024">
    <property type="protein sequence ID" value="KAK1938332.1"/>
    <property type="molecule type" value="Genomic_DNA"/>
</dbReference>
<dbReference type="AlphaFoldDB" id="A0AAD9LJW1"/>
<dbReference type="GO" id="GO:0016887">
    <property type="term" value="F:ATP hydrolysis activity"/>
    <property type="evidence" value="ECO:0007669"/>
    <property type="project" value="InterPro"/>
</dbReference>
<dbReference type="InterPro" id="IPR003593">
    <property type="entry name" value="AAA+_ATPase"/>
</dbReference>
<reference evidence="2" key="2">
    <citation type="submission" date="2021-05" db="EMBL/GenBank/DDBJ databases">
        <authorList>
            <person name="Pain A."/>
        </authorList>
    </citation>
    <scope>NUCLEOTIDE SEQUENCE</scope>
    <source>
        <strain evidence="2">1802A</strain>
    </source>
</reference>
<evidence type="ECO:0000313" key="2">
    <source>
        <dbReference type="EMBL" id="KAK1938332.1"/>
    </source>
</evidence>
<evidence type="ECO:0000259" key="1">
    <source>
        <dbReference type="SMART" id="SM00382"/>
    </source>
</evidence>
<organism evidence="2 3">
    <name type="scientific">Babesia divergens</name>
    <dbReference type="NCBI Taxonomy" id="32595"/>
    <lineage>
        <taxon>Eukaryota</taxon>
        <taxon>Sar</taxon>
        <taxon>Alveolata</taxon>
        <taxon>Apicomplexa</taxon>
        <taxon>Aconoidasida</taxon>
        <taxon>Piroplasmida</taxon>
        <taxon>Babesiidae</taxon>
        <taxon>Babesia</taxon>
    </lineage>
</organism>